<evidence type="ECO:0000313" key="4">
    <source>
        <dbReference type="Proteomes" id="UP000823772"/>
    </source>
</evidence>
<dbReference type="Gene3D" id="3.90.650.10">
    <property type="entry name" value="PurM-like C-terminal domain"/>
    <property type="match status" value="1"/>
</dbReference>
<sequence length="339" mass="37036">MGNSKAVQDDRFSSIGKQEAIRRLYATSPFSRCDSLVLPSENAGKKVENVSALLSEGTDFDLTYNPLKHLGYKSVLSVLGELYVRMARPYGLSIRIGVSSKSEFPQISELWSGMSAAAEEHGVSAVSLDLLPSRNGLLISLSAAGFVPASLENPESPHSMDLICVSDNLGSAYMGLHVLEREKAAFNASVGVEKQPDLKKYEYLLRAYLRPEIDGHVIDDFEKAGFVPSCGYFLRNGLADAVRRLSRDIGFGAKIYLDRIPIADKAFEMAEEIGMDPLAAALNGGDDFRYLFVVPIARHDVLRHDFQTFDIIGHLARPEAGAVIVTPEGAELPLKAQGW</sequence>
<reference evidence="3" key="2">
    <citation type="journal article" date="2021" name="PeerJ">
        <title>Extensive microbial diversity within the chicken gut microbiome revealed by metagenomics and culture.</title>
        <authorList>
            <person name="Gilroy R."/>
            <person name="Ravi A."/>
            <person name="Getino M."/>
            <person name="Pursley I."/>
            <person name="Horton D.L."/>
            <person name="Alikhan N.F."/>
            <person name="Baker D."/>
            <person name="Gharbi K."/>
            <person name="Hall N."/>
            <person name="Watson M."/>
            <person name="Adriaenssens E.M."/>
            <person name="Foster-Nyarko E."/>
            <person name="Jarju S."/>
            <person name="Secka A."/>
            <person name="Antonio M."/>
            <person name="Oren A."/>
            <person name="Chaudhuri R.R."/>
            <person name="La Ragione R."/>
            <person name="Hildebrand F."/>
            <person name="Pallen M.J."/>
        </authorList>
    </citation>
    <scope>NUCLEOTIDE SEQUENCE</scope>
    <source>
        <strain evidence="3">B3-2255</strain>
    </source>
</reference>
<dbReference type="SUPFAM" id="SSF55326">
    <property type="entry name" value="PurM N-terminal domain-like"/>
    <property type="match status" value="1"/>
</dbReference>
<dbReference type="AlphaFoldDB" id="A0A9D9J1N7"/>
<organism evidence="3 4">
    <name type="scientific">Candidatus Merdivivens faecigallinarum</name>
    <dbReference type="NCBI Taxonomy" id="2840871"/>
    <lineage>
        <taxon>Bacteria</taxon>
        <taxon>Pseudomonadati</taxon>
        <taxon>Bacteroidota</taxon>
        <taxon>Bacteroidia</taxon>
        <taxon>Bacteroidales</taxon>
        <taxon>Muribaculaceae</taxon>
        <taxon>Muribaculaceae incertae sedis</taxon>
        <taxon>Candidatus Merdivivens</taxon>
    </lineage>
</organism>
<proteinExistence type="predicted"/>
<evidence type="ECO:0000256" key="1">
    <source>
        <dbReference type="ARBA" id="ARBA00022977"/>
    </source>
</evidence>
<dbReference type="SUPFAM" id="SSF56042">
    <property type="entry name" value="PurM C-terminal domain-like"/>
    <property type="match status" value="1"/>
</dbReference>
<keyword evidence="3" id="KW-0808">Transferase</keyword>
<feature type="domain" description="PurM-like N-terminal" evidence="2">
    <location>
        <begin position="57"/>
        <end position="147"/>
    </location>
</feature>
<dbReference type="PANTHER" id="PTHR30270">
    <property type="entry name" value="THIAMINE-MONOPHOSPHATE KINASE"/>
    <property type="match status" value="1"/>
</dbReference>
<dbReference type="InterPro" id="IPR036921">
    <property type="entry name" value="PurM-like_N_sf"/>
</dbReference>
<dbReference type="InterPro" id="IPR006283">
    <property type="entry name" value="ThiL-like"/>
</dbReference>
<dbReference type="InterPro" id="IPR016188">
    <property type="entry name" value="PurM-like_N"/>
</dbReference>
<reference evidence="3" key="1">
    <citation type="submission" date="2020-10" db="EMBL/GenBank/DDBJ databases">
        <authorList>
            <person name="Gilroy R."/>
        </authorList>
    </citation>
    <scope>NUCLEOTIDE SEQUENCE</scope>
    <source>
        <strain evidence="3">B3-2255</strain>
    </source>
</reference>
<dbReference type="GO" id="GO:0009228">
    <property type="term" value="P:thiamine biosynthetic process"/>
    <property type="evidence" value="ECO:0007669"/>
    <property type="project" value="UniProtKB-KW"/>
</dbReference>
<protein>
    <submittedName>
        <fullName evidence="3">Thiamine-phosphate kinase</fullName>
    </submittedName>
</protein>
<accession>A0A9D9J1N7</accession>
<keyword evidence="3" id="KW-0418">Kinase</keyword>
<dbReference type="GO" id="GO:0009030">
    <property type="term" value="F:thiamine-phosphate kinase activity"/>
    <property type="evidence" value="ECO:0007669"/>
    <property type="project" value="InterPro"/>
</dbReference>
<comment type="caution">
    <text evidence="3">The sequence shown here is derived from an EMBL/GenBank/DDBJ whole genome shotgun (WGS) entry which is preliminary data.</text>
</comment>
<name>A0A9D9J1N7_9BACT</name>
<gene>
    <name evidence="3" type="ORF">IAC87_05535</name>
</gene>
<dbReference type="PANTHER" id="PTHR30270:SF0">
    <property type="entry name" value="THIAMINE-MONOPHOSPHATE KINASE"/>
    <property type="match status" value="1"/>
</dbReference>
<dbReference type="Gene3D" id="3.30.1330.10">
    <property type="entry name" value="PurM-like, N-terminal domain"/>
    <property type="match status" value="1"/>
</dbReference>
<evidence type="ECO:0000313" key="3">
    <source>
        <dbReference type="EMBL" id="MBO8481990.1"/>
    </source>
</evidence>
<keyword evidence="1" id="KW-0784">Thiamine biosynthesis</keyword>
<dbReference type="InterPro" id="IPR036676">
    <property type="entry name" value="PurM-like_C_sf"/>
</dbReference>
<dbReference type="EMBL" id="JADILY010000113">
    <property type="protein sequence ID" value="MBO8481990.1"/>
    <property type="molecule type" value="Genomic_DNA"/>
</dbReference>
<evidence type="ECO:0000259" key="2">
    <source>
        <dbReference type="Pfam" id="PF00586"/>
    </source>
</evidence>
<dbReference type="Pfam" id="PF00586">
    <property type="entry name" value="AIRS"/>
    <property type="match status" value="1"/>
</dbReference>
<dbReference type="Proteomes" id="UP000823772">
    <property type="component" value="Unassembled WGS sequence"/>
</dbReference>